<dbReference type="PROSITE" id="PS50048">
    <property type="entry name" value="ZN2_CY6_FUNGAL_2"/>
    <property type="match status" value="1"/>
</dbReference>
<dbReference type="GO" id="GO:0000981">
    <property type="term" value="F:DNA-binding transcription factor activity, RNA polymerase II-specific"/>
    <property type="evidence" value="ECO:0007669"/>
    <property type="project" value="InterPro"/>
</dbReference>
<dbReference type="SMART" id="SM00066">
    <property type="entry name" value="GAL4"/>
    <property type="match status" value="1"/>
</dbReference>
<evidence type="ECO:0000313" key="4">
    <source>
        <dbReference type="EMBL" id="KAF2730908.1"/>
    </source>
</evidence>
<evidence type="ECO:0000313" key="5">
    <source>
        <dbReference type="Proteomes" id="UP000799444"/>
    </source>
</evidence>
<dbReference type="CDD" id="cd00067">
    <property type="entry name" value="GAL4"/>
    <property type="match status" value="1"/>
</dbReference>
<proteinExistence type="predicted"/>
<dbReference type="PROSITE" id="PS00463">
    <property type="entry name" value="ZN2_CY6_FUNGAL_1"/>
    <property type="match status" value="1"/>
</dbReference>
<dbReference type="PANTHER" id="PTHR38791">
    <property type="entry name" value="ZN(II)2CYS6 TRANSCRIPTION FACTOR (EUROFUNG)-RELATED-RELATED"/>
    <property type="match status" value="1"/>
</dbReference>
<dbReference type="PANTHER" id="PTHR38791:SF1">
    <property type="entry name" value="TRANSCRIPTION FACTOR, PUTATIVE-RELATED"/>
    <property type="match status" value="1"/>
</dbReference>
<dbReference type="Gene3D" id="4.10.240.10">
    <property type="entry name" value="Zn(2)-C6 fungal-type DNA-binding domain"/>
    <property type="match status" value="1"/>
</dbReference>
<keyword evidence="1" id="KW-0539">Nucleus</keyword>
<dbReference type="GO" id="GO:0008270">
    <property type="term" value="F:zinc ion binding"/>
    <property type="evidence" value="ECO:0007669"/>
    <property type="project" value="InterPro"/>
</dbReference>
<feature type="domain" description="Zn(2)-C6 fungal-type" evidence="3">
    <location>
        <begin position="10"/>
        <end position="38"/>
    </location>
</feature>
<accession>A0A9P4QNV2</accession>
<protein>
    <recommendedName>
        <fullName evidence="3">Zn(2)-C6 fungal-type domain-containing protein</fullName>
    </recommendedName>
</protein>
<dbReference type="InterPro" id="IPR001138">
    <property type="entry name" value="Zn2Cys6_DnaBD"/>
</dbReference>
<sequence length="566" mass="63190">MVYRGRPSSGCMKCRRRKIKCDERPDGCVKCEERGFECPGYDANQIDRYFQDETAHVRDKVERAKAKAIARRDEQTVAVRATPAPQFISVDLAYPSLDLAIAFFMQRYAIGLDQPATEAHMYNQHISTLGFHPLVANAMTAMGLAGISNLYFDTNLNREATRWYSKALKSLNEALASPTECTADNTLASILMLSLFEATNNKRTLASWSSHVNGAASLIRLRGAKQFSTSASLRLYYQSVSLLAMNCMGSGEALPDFVHDLNKKAAKHENAWNPGNKFFHLHIASIDLRSEIIQGRLRSLEQILEKAMKLDAVGKAVFEGCGADWSFEVVQTEEDIPGVFGDHYHVYPTCATANTWNWVRYTRMYFNDIIRNTLLTGFSATPPAFVGLKYMRLLEDSTKTLYELQSDILASMPQQLHDTPSIIPDPVESSYSSRDSANVSVPANTGTPSPPQERFVWSNFRTTHVNPGDFLSVQQPKDKLPVVRLSGGYSLVWSLFIAGASPIASPKSQQFVLKCLERLTVEFGINQAKVLAIALRMNIRQHEAGKVPFTIVPSYLPRLPNQERPG</sequence>
<comment type="caution">
    <text evidence="4">The sequence shown here is derived from an EMBL/GenBank/DDBJ whole genome shotgun (WGS) entry which is preliminary data.</text>
</comment>
<dbReference type="OrthoDB" id="2991872at2759"/>
<organism evidence="4 5">
    <name type="scientific">Polyplosphaeria fusca</name>
    <dbReference type="NCBI Taxonomy" id="682080"/>
    <lineage>
        <taxon>Eukaryota</taxon>
        <taxon>Fungi</taxon>
        <taxon>Dikarya</taxon>
        <taxon>Ascomycota</taxon>
        <taxon>Pezizomycotina</taxon>
        <taxon>Dothideomycetes</taxon>
        <taxon>Pleosporomycetidae</taxon>
        <taxon>Pleosporales</taxon>
        <taxon>Tetraplosphaeriaceae</taxon>
        <taxon>Polyplosphaeria</taxon>
    </lineage>
</organism>
<dbReference type="Pfam" id="PF00172">
    <property type="entry name" value="Zn_clus"/>
    <property type="match status" value="1"/>
</dbReference>
<evidence type="ECO:0000256" key="1">
    <source>
        <dbReference type="ARBA" id="ARBA00023242"/>
    </source>
</evidence>
<dbReference type="InterPro" id="IPR053175">
    <property type="entry name" value="DHMBA_Reg_Transcription_Factor"/>
</dbReference>
<dbReference type="InterPro" id="IPR036864">
    <property type="entry name" value="Zn2-C6_fun-type_DNA-bd_sf"/>
</dbReference>
<dbReference type="InterPro" id="IPR021858">
    <property type="entry name" value="Fun_TF"/>
</dbReference>
<dbReference type="Proteomes" id="UP000799444">
    <property type="component" value="Unassembled WGS sequence"/>
</dbReference>
<evidence type="ECO:0000256" key="2">
    <source>
        <dbReference type="SAM" id="MobiDB-lite"/>
    </source>
</evidence>
<dbReference type="SUPFAM" id="SSF57701">
    <property type="entry name" value="Zn2/Cys6 DNA-binding domain"/>
    <property type="match status" value="1"/>
</dbReference>
<feature type="compositionally biased region" description="Polar residues" evidence="2">
    <location>
        <begin position="429"/>
        <end position="447"/>
    </location>
</feature>
<evidence type="ECO:0000259" key="3">
    <source>
        <dbReference type="PROSITE" id="PS50048"/>
    </source>
</evidence>
<reference evidence="4" key="1">
    <citation type="journal article" date="2020" name="Stud. Mycol.">
        <title>101 Dothideomycetes genomes: a test case for predicting lifestyles and emergence of pathogens.</title>
        <authorList>
            <person name="Haridas S."/>
            <person name="Albert R."/>
            <person name="Binder M."/>
            <person name="Bloem J."/>
            <person name="Labutti K."/>
            <person name="Salamov A."/>
            <person name="Andreopoulos B."/>
            <person name="Baker S."/>
            <person name="Barry K."/>
            <person name="Bills G."/>
            <person name="Bluhm B."/>
            <person name="Cannon C."/>
            <person name="Castanera R."/>
            <person name="Culley D."/>
            <person name="Daum C."/>
            <person name="Ezra D."/>
            <person name="Gonzalez J."/>
            <person name="Henrissat B."/>
            <person name="Kuo A."/>
            <person name="Liang C."/>
            <person name="Lipzen A."/>
            <person name="Lutzoni F."/>
            <person name="Magnuson J."/>
            <person name="Mondo S."/>
            <person name="Nolan M."/>
            <person name="Ohm R."/>
            <person name="Pangilinan J."/>
            <person name="Park H.-J."/>
            <person name="Ramirez L."/>
            <person name="Alfaro M."/>
            <person name="Sun H."/>
            <person name="Tritt A."/>
            <person name="Yoshinaga Y."/>
            <person name="Zwiers L.-H."/>
            <person name="Turgeon B."/>
            <person name="Goodwin S."/>
            <person name="Spatafora J."/>
            <person name="Crous P."/>
            <person name="Grigoriev I."/>
        </authorList>
    </citation>
    <scope>NUCLEOTIDE SEQUENCE</scope>
    <source>
        <strain evidence="4">CBS 125425</strain>
    </source>
</reference>
<gene>
    <name evidence="4" type="ORF">EJ04DRAFT_555058</name>
</gene>
<name>A0A9P4QNV2_9PLEO</name>
<dbReference type="Pfam" id="PF11951">
    <property type="entry name" value="Fungal_trans_2"/>
    <property type="match status" value="1"/>
</dbReference>
<keyword evidence="5" id="KW-1185">Reference proteome</keyword>
<dbReference type="EMBL" id="ML996206">
    <property type="protein sequence ID" value="KAF2730908.1"/>
    <property type="molecule type" value="Genomic_DNA"/>
</dbReference>
<dbReference type="AlphaFoldDB" id="A0A9P4QNV2"/>
<feature type="region of interest" description="Disordered" evidence="2">
    <location>
        <begin position="423"/>
        <end position="453"/>
    </location>
</feature>